<dbReference type="GO" id="GO:0019005">
    <property type="term" value="C:SCF ubiquitin ligase complex"/>
    <property type="evidence" value="ECO:0007669"/>
    <property type="project" value="TreeGrafter"/>
</dbReference>
<dbReference type="AlphaFoldDB" id="A0AA41SJM5"/>
<dbReference type="PANTHER" id="PTHR13318">
    <property type="entry name" value="PARTNER OF PAIRED, ISOFORM B-RELATED"/>
    <property type="match status" value="1"/>
</dbReference>
<dbReference type="InterPro" id="IPR006553">
    <property type="entry name" value="Leu-rich_rpt_Cys-con_subtyp"/>
</dbReference>
<dbReference type="InterPro" id="IPR032675">
    <property type="entry name" value="LRR_dom_sf"/>
</dbReference>
<dbReference type="InterPro" id="IPR001810">
    <property type="entry name" value="F-box_dom"/>
</dbReference>
<comment type="caution">
    <text evidence="3">The sequence shown here is derived from an EMBL/GenBank/DDBJ whole genome shotgun (WGS) entry which is preliminary data.</text>
</comment>
<dbReference type="Gene3D" id="3.80.10.10">
    <property type="entry name" value="Ribonuclease Inhibitor"/>
    <property type="match status" value="1"/>
</dbReference>
<evidence type="ECO:0000313" key="3">
    <source>
        <dbReference type="EMBL" id="MCL7037379.1"/>
    </source>
</evidence>
<evidence type="ECO:0000313" key="4">
    <source>
        <dbReference type="Proteomes" id="UP001177140"/>
    </source>
</evidence>
<dbReference type="PANTHER" id="PTHR13318:SF190">
    <property type="entry name" value="PARTNER OF PAIRED, ISOFORM B"/>
    <property type="match status" value="1"/>
</dbReference>
<feature type="domain" description="F-box" evidence="1">
    <location>
        <begin position="38"/>
        <end position="71"/>
    </location>
</feature>
<accession>A0AA41SJM5</accession>
<proteinExistence type="predicted"/>
<reference evidence="3" key="1">
    <citation type="submission" date="2022-03" db="EMBL/GenBank/DDBJ databases">
        <title>A functionally conserved STORR gene fusion in Papaver species that diverged 16.8 million years ago.</title>
        <authorList>
            <person name="Catania T."/>
        </authorList>
    </citation>
    <scope>NUCLEOTIDE SEQUENCE</scope>
    <source>
        <strain evidence="3">S-191538</strain>
    </source>
</reference>
<dbReference type="EMBL" id="JAJJMA010178312">
    <property type="protein sequence ID" value="MCL7037379.1"/>
    <property type="molecule type" value="Genomic_DNA"/>
</dbReference>
<protein>
    <submittedName>
        <fullName evidence="3">Uncharacterized protein</fullName>
    </submittedName>
</protein>
<gene>
    <name evidence="3" type="ORF">MKW94_006606</name>
</gene>
<dbReference type="Gene3D" id="1.20.1280.50">
    <property type="match status" value="1"/>
</dbReference>
<keyword evidence="4" id="KW-1185">Reference proteome</keyword>
<dbReference type="GO" id="GO:0031146">
    <property type="term" value="P:SCF-dependent proteasomal ubiquitin-dependent protein catabolic process"/>
    <property type="evidence" value="ECO:0007669"/>
    <property type="project" value="TreeGrafter"/>
</dbReference>
<evidence type="ECO:0000259" key="2">
    <source>
        <dbReference type="Pfam" id="PF25372"/>
    </source>
</evidence>
<dbReference type="InterPro" id="IPR057207">
    <property type="entry name" value="FBXL15_LRR"/>
</dbReference>
<organism evidence="3 4">
    <name type="scientific">Papaver nudicaule</name>
    <name type="common">Iceland poppy</name>
    <dbReference type="NCBI Taxonomy" id="74823"/>
    <lineage>
        <taxon>Eukaryota</taxon>
        <taxon>Viridiplantae</taxon>
        <taxon>Streptophyta</taxon>
        <taxon>Embryophyta</taxon>
        <taxon>Tracheophyta</taxon>
        <taxon>Spermatophyta</taxon>
        <taxon>Magnoliopsida</taxon>
        <taxon>Ranunculales</taxon>
        <taxon>Papaveraceae</taxon>
        <taxon>Papaveroideae</taxon>
        <taxon>Papaver</taxon>
    </lineage>
</organism>
<dbReference type="Pfam" id="PF25372">
    <property type="entry name" value="DUF7885"/>
    <property type="match status" value="1"/>
</dbReference>
<feature type="domain" description="F-box/LRR-repeat protein 15-like leucin rich repeat" evidence="2">
    <location>
        <begin position="142"/>
        <end position="267"/>
    </location>
</feature>
<evidence type="ECO:0000259" key="1">
    <source>
        <dbReference type="Pfam" id="PF00646"/>
    </source>
</evidence>
<name>A0AA41SJM5_PAPNU</name>
<sequence length="357" mass="40905">MSWLSLFKIPTSKEVQQGAYNDHRPRKKIRRASLDYSITNLPFDCLVLIFKCLNTKDDRDSFGLTCRQWLDIHNENRVSLWFVYRKQKCLVSPKHPRISPEIFTSVVCKLLVRFQKLQYLSLSKLPKITDFVTLDSHFFGSKIHTLGLGYCTEYSDVEFSLIFSWFPCLRDIDLIHSSITDEGLKALECCPSLQKINLSGCRSITDKGLESLLSHTKLLGGGLEFLSLESHELAEFEVGSINTRAVITISKGCPLLKELILTNCEDVQLEGWDAIGRNCENLERLTVYGCKSLCDQGLQALDNGCNKLSKLCVDNKNNCRRSTLERFKRDKPEVMIYKQNGLDAIDKEYCSLYSRWL</sequence>
<dbReference type="SMART" id="SM00367">
    <property type="entry name" value="LRR_CC"/>
    <property type="match status" value="4"/>
</dbReference>
<dbReference type="SUPFAM" id="SSF52047">
    <property type="entry name" value="RNI-like"/>
    <property type="match status" value="1"/>
</dbReference>
<dbReference type="Proteomes" id="UP001177140">
    <property type="component" value="Unassembled WGS sequence"/>
</dbReference>
<dbReference type="Pfam" id="PF00646">
    <property type="entry name" value="F-box"/>
    <property type="match status" value="1"/>
</dbReference>